<dbReference type="InterPro" id="IPR025110">
    <property type="entry name" value="AMP-bd_C"/>
</dbReference>
<dbReference type="EMBL" id="AHBZ03000023">
    <property type="protein sequence ID" value="KAF7767747.1"/>
    <property type="molecule type" value="Genomic_DNA"/>
</dbReference>
<dbReference type="PANTHER" id="PTHR22754">
    <property type="entry name" value="DISCO-INTERACTING PROTEIN 2 DIP2 -RELATED"/>
    <property type="match status" value="1"/>
</dbReference>
<dbReference type="PANTHER" id="PTHR22754:SF32">
    <property type="entry name" value="DISCO-INTERACTING PROTEIN 2"/>
    <property type="match status" value="1"/>
</dbReference>
<dbReference type="InterPro" id="IPR006162">
    <property type="entry name" value="Ppantetheine_attach_site"/>
</dbReference>
<dbReference type="Pfam" id="PF00501">
    <property type="entry name" value="AMP-binding"/>
    <property type="match status" value="1"/>
</dbReference>
<keyword evidence="3" id="KW-0597">Phosphoprotein</keyword>
<dbReference type="GO" id="GO:0006633">
    <property type="term" value="P:fatty acid biosynthetic process"/>
    <property type="evidence" value="ECO:0007669"/>
    <property type="project" value="TreeGrafter"/>
</dbReference>
<dbReference type="FunFam" id="3.40.50.12780:FF:000013">
    <property type="entry name" value="Long-chain-fatty-acid--AMP ligase FadD32"/>
    <property type="match status" value="1"/>
</dbReference>
<dbReference type="InterPro" id="IPR040097">
    <property type="entry name" value="FAAL/FAAC"/>
</dbReference>
<dbReference type="AlphaFoldDB" id="A0AAD4FQU4"/>
<dbReference type="Gene3D" id="3.30.300.30">
    <property type="match status" value="1"/>
</dbReference>
<dbReference type="InterPro" id="IPR036736">
    <property type="entry name" value="ACP-like_sf"/>
</dbReference>
<evidence type="ECO:0000313" key="8">
    <source>
        <dbReference type="EMBL" id="KAF7767747.1"/>
    </source>
</evidence>
<reference evidence="8" key="1">
    <citation type="journal article" date="2012" name="J. Bacteriol.">
        <title>Genome sequences of type strains of seven species of the marine bacterium Pseudoalteromonas.</title>
        <authorList>
            <person name="Xie B.B."/>
            <person name="Shu Y.L."/>
            <person name="Qin Q.L."/>
            <person name="Rong J.C."/>
            <person name="Zhang X.Y."/>
            <person name="Chen X.L."/>
            <person name="Shi M."/>
            <person name="He H.L."/>
            <person name="Zhou B.C."/>
            <person name="Zhang Y.Z."/>
        </authorList>
    </citation>
    <scope>NUCLEOTIDE SEQUENCE</scope>
    <source>
        <strain evidence="8">DSM 8771</strain>
    </source>
</reference>
<evidence type="ECO:0000256" key="1">
    <source>
        <dbReference type="ARBA" id="ARBA00006432"/>
    </source>
</evidence>
<sequence>MGNTNNIIACLQQNAKDKPNDIAYEFLTDLSLTTQSITYRQLMVDVTQIAKNLLENVSPGESVLLLYPPSIEYIKAFFACVMAGVVAIPLYPPKKNNKSDKVFVVAKASKAKFALTTQKDLPSISLFWKDNSESKISFLGTEELIDTPSNRVLPPISLEAPAFLQYTSGSTGNPKGVIITQGNILANTQYLERLSGAHEKDIFVNWLPLFHDLGLVTAILLPAYLGCKSVLMAPATFVRNPVVWLKAMTQFKGTIGGAPNFAYDLCTDKIAEEELANIDLSNWRIAYNAAEPVRYETLSRFTERFSSSGFTLNSFYPSYGMAESTAFISGGNGNDDLQVLYIDKSELADNKLSIVDEGSPNSVVFVGNGLTDELHSLKIVNPTTKNVLPDGEIGEVWFSGPSVSPGYWLQNEVSKQTFDNRLPSDGDTIYLQTGDLGFIYDGHVFITGRSKDLIILKGKNYYPQDLEATVKYCDGSIHPGFTAAFEENDKLIIVTEVNRNAMKTLNSEQLVQNIARSIYNQHNIAVDDIVLLRPYQIPMTSSGKIRRKQTKMLYAKNALASLYNKISREEMIKPTGDVESSIHEIWCEILEIPEISVSTGFFELGGNSIKAIQIAAAVAERYKALKLDENKILECVSIKEMAELITLSLMKHAQSDNMAGAIRI</sequence>
<reference evidence="8" key="2">
    <citation type="submission" date="2015-03" db="EMBL/GenBank/DDBJ databases">
        <title>Genome sequence of Pseudoalteromonas citrea.</title>
        <authorList>
            <person name="Xie B.-B."/>
            <person name="Rong J.-C."/>
            <person name="Qin Q.-L."/>
            <person name="Zhang Y.-Z."/>
        </authorList>
    </citation>
    <scope>NUCLEOTIDE SEQUENCE</scope>
    <source>
        <strain evidence="8">DSM 8771</strain>
    </source>
</reference>
<dbReference type="PROSITE" id="PS00012">
    <property type="entry name" value="PHOSPHOPANTETHEINE"/>
    <property type="match status" value="1"/>
</dbReference>
<keyword evidence="4" id="KW-0436">Ligase</keyword>
<dbReference type="InterPro" id="IPR009081">
    <property type="entry name" value="PP-bd_ACP"/>
</dbReference>
<proteinExistence type="inferred from homology"/>
<dbReference type="GO" id="GO:0071766">
    <property type="term" value="P:Actinobacterium-type cell wall biogenesis"/>
    <property type="evidence" value="ECO:0007669"/>
    <property type="project" value="UniProtKB-ARBA"/>
</dbReference>
<evidence type="ECO:0000256" key="3">
    <source>
        <dbReference type="ARBA" id="ARBA00022553"/>
    </source>
</evidence>
<keyword evidence="2" id="KW-0596">Phosphopantetheine</keyword>
<organism evidence="8 9">
    <name type="scientific">Pseudoalteromonas citrea</name>
    <dbReference type="NCBI Taxonomy" id="43655"/>
    <lineage>
        <taxon>Bacteria</taxon>
        <taxon>Pseudomonadati</taxon>
        <taxon>Pseudomonadota</taxon>
        <taxon>Gammaproteobacteria</taxon>
        <taxon>Alteromonadales</taxon>
        <taxon>Pseudoalteromonadaceae</taxon>
        <taxon>Pseudoalteromonas</taxon>
    </lineage>
</organism>
<keyword evidence="5" id="KW-0276">Fatty acid metabolism</keyword>
<dbReference type="PROSITE" id="PS00455">
    <property type="entry name" value="AMP_BINDING"/>
    <property type="match status" value="1"/>
</dbReference>
<keyword evidence="6" id="KW-0443">Lipid metabolism</keyword>
<dbReference type="GO" id="GO:0005886">
    <property type="term" value="C:plasma membrane"/>
    <property type="evidence" value="ECO:0007669"/>
    <property type="project" value="TreeGrafter"/>
</dbReference>
<dbReference type="Gene3D" id="3.40.50.12780">
    <property type="entry name" value="N-terminal domain of ligase-like"/>
    <property type="match status" value="1"/>
</dbReference>
<comment type="similarity">
    <text evidence="1">Belongs to the ATP-dependent AMP-binding enzyme family.</text>
</comment>
<dbReference type="InterPro" id="IPR020845">
    <property type="entry name" value="AMP-binding_CS"/>
</dbReference>
<name>A0AAD4FQU4_9GAMM</name>
<dbReference type="Gene3D" id="1.10.1200.10">
    <property type="entry name" value="ACP-like"/>
    <property type="match status" value="1"/>
</dbReference>
<dbReference type="RefSeq" id="WP_010365990.1">
    <property type="nucleotide sequence ID" value="NZ_AHBZ03000023.1"/>
</dbReference>
<evidence type="ECO:0000256" key="4">
    <source>
        <dbReference type="ARBA" id="ARBA00022598"/>
    </source>
</evidence>
<evidence type="ECO:0000313" key="9">
    <source>
        <dbReference type="Proteomes" id="UP000016487"/>
    </source>
</evidence>
<comment type="caution">
    <text evidence="8">The sequence shown here is derived from an EMBL/GenBank/DDBJ whole genome shotgun (WGS) entry which is preliminary data.</text>
</comment>
<dbReference type="PROSITE" id="PS50075">
    <property type="entry name" value="CARRIER"/>
    <property type="match status" value="1"/>
</dbReference>
<dbReference type="CDD" id="cd05931">
    <property type="entry name" value="FAAL"/>
    <property type="match status" value="1"/>
</dbReference>
<evidence type="ECO:0000256" key="6">
    <source>
        <dbReference type="ARBA" id="ARBA00023098"/>
    </source>
</evidence>
<protein>
    <recommendedName>
        <fullName evidence="7">Carrier domain-containing protein</fullName>
    </recommendedName>
</protein>
<dbReference type="Pfam" id="PF23024">
    <property type="entry name" value="AMP-dom_DIP2-like"/>
    <property type="match status" value="1"/>
</dbReference>
<evidence type="ECO:0000256" key="2">
    <source>
        <dbReference type="ARBA" id="ARBA00022450"/>
    </source>
</evidence>
<dbReference type="SUPFAM" id="SSF47336">
    <property type="entry name" value="ACP-like"/>
    <property type="match status" value="1"/>
</dbReference>
<dbReference type="InterPro" id="IPR042099">
    <property type="entry name" value="ANL_N_sf"/>
</dbReference>
<dbReference type="Proteomes" id="UP000016487">
    <property type="component" value="Unassembled WGS sequence"/>
</dbReference>
<dbReference type="InterPro" id="IPR000873">
    <property type="entry name" value="AMP-dep_synth/lig_dom"/>
</dbReference>
<gene>
    <name evidence="8" type="ORF">PCIT_a3835</name>
</gene>
<feature type="domain" description="Carrier" evidence="7">
    <location>
        <begin position="573"/>
        <end position="649"/>
    </location>
</feature>
<accession>A0AAD4FQU4</accession>
<evidence type="ECO:0000256" key="5">
    <source>
        <dbReference type="ARBA" id="ARBA00022832"/>
    </source>
</evidence>
<evidence type="ECO:0000259" key="7">
    <source>
        <dbReference type="PROSITE" id="PS50075"/>
    </source>
</evidence>
<dbReference type="Pfam" id="PF00550">
    <property type="entry name" value="PP-binding"/>
    <property type="match status" value="1"/>
</dbReference>
<dbReference type="SUPFAM" id="SSF56801">
    <property type="entry name" value="Acetyl-CoA synthetase-like"/>
    <property type="match status" value="1"/>
</dbReference>
<dbReference type="GO" id="GO:0016874">
    <property type="term" value="F:ligase activity"/>
    <property type="evidence" value="ECO:0007669"/>
    <property type="project" value="UniProtKB-KW"/>
</dbReference>
<dbReference type="InterPro" id="IPR045851">
    <property type="entry name" value="AMP-bd_C_sf"/>
</dbReference>
<dbReference type="GO" id="GO:0070566">
    <property type="term" value="F:adenylyltransferase activity"/>
    <property type="evidence" value="ECO:0007669"/>
    <property type="project" value="TreeGrafter"/>
</dbReference>